<feature type="chain" id="PRO_5030788507" evidence="6">
    <location>
        <begin position="33"/>
        <end position="242"/>
    </location>
</feature>
<gene>
    <name evidence="7" type="primary">slc66a3</name>
</gene>
<organism evidence="7">
    <name type="scientific">Xenopus tropicalis</name>
    <name type="common">Western clawed frog</name>
    <name type="synonym">Silurana tropicalis</name>
    <dbReference type="NCBI Taxonomy" id="8364"/>
    <lineage>
        <taxon>Eukaryota</taxon>
        <taxon>Metazoa</taxon>
        <taxon>Chordata</taxon>
        <taxon>Craniata</taxon>
        <taxon>Vertebrata</taxon>
        <taxon>Euteleostomi</taxon>
        <taxon>Amphibia</taxon>
        <taxon>Batrachia</taxon>
        <taxon>Anura</taxon>
        <taxon>Pipoidea</taxon>
        <taxon>Pipidae</taxon>
        <taxon>Xenopodinae</taxon>
        <taxon>Xenopus</taxon>
        <taxon>Silurana</taxon>
    </lineage>
</organism>
<comment type="subcellular location">
    <subcellularLocation>
        <location evidence="1">Membrane</location>
        <topology evidence="1">Multi-pass membrane protein</topology>
    </subcellularLocation>
</comment>
<evidence type="ECO:0000313" key="7">
    <source>
        <dbReference type="Ensembl" id="ENSXETP00000105192"/>
    </source>
</evidence>
<dbReference type="GeneTree" id="ENSGT00940000153916"/>
<evidence type="ECO:0000256" key="3">
    <source>
        <dbReference type="ARBA" id="ARBA00022989"/>
    </source>
</evidence>
<feature type="transmembrane region" description="Helical" evidence="5">
    <location>
        <begin position="109"/>
        <end position="126"/>
    </location>
</feature>
<feature type="signal peptide" evidence="6">
    <location>
        <begin position="1"/>
        <end position="32"/>
    </location>
</feature>
<dbReference type="SMART" id="SM00679">
    <property type="entry name" value="CTNS"/>
    <property type="match status" value="1"/>
</dbReference>
<evidence type="ECO:0000256" key="5">
    <source>
        <dbReference type="SAM" id="Phobius"/>
    </source>
</evidence>
<dbReference type="PANTHER" id="PTHR12226">
    <property type="entry name" value="MANNOSE-P-DOLICHOL UTILIZATION DEFECT 1 LEC35 -RELATED"/>
    <property type="match status" value="1"/>
</dbReference>
<dbReference type="FunCoup" id="A0A803JBB8">
    <property type="interactions" value="241"/>
</dbReference>
<evidence type="ECO:0000256" key="6">
    <source>
        <dbReference type="SAM" id="SignalP"/>
    </source>
</evidence>
<keyword evidence="6" id="KW-0732">Signal</keyword>
<accession>A0A803JBB8</accession>
<evidence type="ECO:0000256" key="1">
    <source>
        <dbReference type="ARBA" id="ARBA00004141"/>
    </source>
</evidence>
<dbReference type="AlphaFoldDB" id="A0A803JBB8"/>
<dbReference type="PANTHER" id="PTHR12226:SF3">
    <property type="entry name" value="SOLUTE CARRIER FAMILY 66 MEMBER 3"/>
    <property type="match status" value="1"/>
</dbReference>
<dbReference type="GO" id="GO:0016020">
    <property type="term" value="C:membrane"/>
    <property type="evidence" value="ECO:0007669"/>
    <property type="project" value="UniProtKB-SubCell"/>
</dbReference>
<reference evidence="7" key="2">
    <citation type="submission" date="2021-03" db="UniProtKB">
        <authorList>
            <consortium name="Ensembl"/>
        </authorList>
    </citation>
    <scope>IDENTIFICATION</scope>
</reference>
<evidence type="ECO:0000256" key="2">
    <source>
        <dbReference type="ARBA" id="ARBA00022692"/>
    </source>
</evidence>
<dbReference type="Pfam" id="PF04193">
    <property type="entry name" value="PQ-loop"/>
    <property type="match status" value="1"/>
</dbReference>
<dbReference type="InterPro" id="IPR016817">
    <property type="entry name" value="MannP-dilichol_defect-1"/>
</dbReference>
<evidence type="ECO:0000256" key="4">
    <source>
        <dbReference type="ARBA" id="ARBA00023136"/>
    </source>
</evidence>
<reference evidence="7" key="1">
    <citation type="journal article" date="2010" name="Science">
        <title>The genome of the Western clawed frog Xenopus tropicalis.</title>
        <authorList>
            <person name="Hellsten U."/>
            <person name="Harland R.M."/>
            <person name="Gilchrist M.J."/>
            <person name="Hendrix D."/>
            <person name="Jurka J."/>
            <person name="Kapitonov V."/>
            <person name="Ovcharenko I."/>
            <person name="Putnam N.H."/>
            <person name="Shu S."/>
            <person name="Taher L."/>
            <person name="Blitz I.L."/>
            <person name="Blumberg B."/>
            <person name="Dichmann D.S."/>
            <person name="Dubchak I."/>
            <person name="Amaya E."/>
            <person name="Detter J.C."/>
            <person name="Fletcher R."/>
            <person name="Gerhard D.S."/>
            <person name="Goodstein D."/>
            <person name="Graves T."/>
            <person name="Grigoriev I.V."/>
            <person name="Grimwood J."/>
            <person name="Kawashima T."/>
            <person name="Lindquist E."/>
            <person name="Lucas S.M."/>
            <person name="Mead P.E."/>
            <person name="Mitros T."/>
            <person name="Ogino H."/>
            <person name="Ohta Y."/>
            <person name="Poliakov A.V."/>
            <person name="Pollet N."/>
            <person name="Robert J."/>
            <person name="Salamov A."/>
            <person name="Sater A.K."/>
            <person name="Schmutz J."/>
            <person name="Terry A."/>
            <person name="Vize P.D."/>
            <person name="Warren W.C."/>
            <person name="Wells D."/>
            <person name="Wills A."/>
            <person name="Wilson R.K."/>
            <person name="Zimmerman L.B."/>
            <person name="Zorn A.M."/>
            <person name="Grainger R."/>
            <person name="Grammer T."/>
            <person name="Khokha M.K."/>
            <person name="Richardson P.M."/>
            <person name="Rokhsar D.S."/>
        </authorList>
    </citation>
    <scope>NUCLEOTIDE SEQUENCE [LARGE SCALE GENOMIC DNA]</scope>
    <source>
        <strain evidence="7">Nigerian</strain>
    </source>
</reference>
<dbReference type="Bgee" id="ENSXETG00000024438">
    <property type="expression patterns" value="Expressed in testis and 14 other cell types or tissues"/>
</dbReference>
<name>A0A803JBB8_XENTR</name>
<dbReference type="Ensembl" id="ENSXETT00000117266">
    <property type="protein sequence ID" value="ENSXETP00000105192"/>
    <property type="gene ID" value="ENSXETG00000024438"/>
</dbReference>
<feature type="transmembrane region" description="Helical" evidence="5">
    <location>
        <begin position="133"/>
        <end position="150"/>
    </location>
</feature>
<keyword evidence="3 5" id="KW-1133">Transmembrane helix</keyword>
<dbReference type="Xenbase" id="XB-GENE-5946334">
    <property type="gene designation" value="slc66a3"/>
</dbReference>
<keyword evidence="2 5" id="KW-0812">Transmembrane</keyword>
<feature type="transmembrane region" description="Helical" evidence="5">
    <location>
        <begin position="213"/>
        <end position="234"/>
    </location>
</feature>
<dbReference type="InParanoid" id="A0A803JBB8"/>
<dbReference type="InterPro" id="IPR006603">
    <property type="entry name" value="PQ-loop_rpt"/>
</dbReference>
<protein>
    <submittedName>
        <fullName evidence="7">Solute carrier family 66 member 3</fullName>
    </submittedName>
</protein>
<proteinExistence type="predicted"/>
<feature type="transmembrane region" description="Helical" evidence="5">
    <location>
        <begin position="156"/>
        <end position="178"/>
    </location>
</feature>
<keyword evidence="4 5" id="KW-0472">Membrane</keyword>
<sequence length="242" mass="26997">MASQEDMLLFANWSTLLACMVLKFPQILSVMASKSAEGVSLQSVLLELAGYGMLGAECSCMELCLCVARETRDFQGLGAHASHQYGAGFLFFLRYQMYYNYPMETYLEYPILIAQDAVLLLFLFHYTGSVKNALPYAGIFFAAWNILALHKWIIDLALYLCTGISAASKIVQIQYLWLTKDSGQASALTWILAMYTSATRIFTTLATTGDSAVLLRFIVLLILNGCVTAMILMYRKKTVKTE</sequence>